<keyword evidence="8" id="KW-0443">Lipid metabolism</keyword>
<dbReference type="FunFam" id="1.20.90.10:FF:000002">
    <property type="entry name" value="Phospholipase A2 group III"/>
    <property type="match status" value="1"/>
</dbReference>
<name>A0A6J2UU42_CHACN</name>
<dbReference type="GO" id="GO:0046872">
    <property type="term" value="F:metal ion binding"/>
    <property type="evidence" value="ECO:0007669"/>
    <property type="project" value="UniProtKB-KW"/>
</dbReference>
<evidence type="ECO:0000313" key="12">
    <source>
        <dbReference type="Proteomes" id="UP000504632"/>
    </source>
</evidence>
<dbReference type="EC" id="3.1.1.4" evidence="3"/>
<keyword evidence="7" id="KW-0106">Calcium</keyword>
<dbReference type="RefSeq" id="XP_030622631.1">
    <property type="nucleotide sequence ID" value="XM_030766771.1"/>
</dbReference>
<comment type="cofactor">
    <cofactor evidence="1">
        <name>Ca(2+)</name>
        <dbReference type="ChEBI" id="CHEBI:29108"/>
    </cofactor>
</comment>
<dbReference type="GO" id="GO:0050482">
    <property type="term" value="P:arachidonate secretion"/>
    <property type="evidence" value="ECO:0007669"/>
    <property type="project" value="InterPro"/>
</dbReference>
<evidence type="ECO:0000256" key="4">
    <source>
        <dbReference type="ARBA" id="ARBA00022525"/>
    </source>
</evidence>
<evidence type="ECO:0000256" key="3">
    <source>
        <dbReference type="ARBA" id="ARBA00013278"/>
    </source>
</evidence>
<dbReference type="InterPro" id="IPR016090">
    <property type="entry name" value="PLA2-like_dom"/>
</dbReference>
<keyword evidence="6" id="KW-0378">Hydrolase</keyword>
<dbReference type="Pfam" id="PF05826">
    <property type="entry name" value="Phospholip_A2_2"/>
    <property type="match status" value="2"/>
</dbReference>
<gene>
    <name evidence="13" type="primary">LOC115806043</name>
</gene>
<evidence type="ECO:0000256" key="8">
    <source>
        <dbReference type="ARBA" id="ARBA00023098"/>
    </source>
</evidence>
<dbReference type="Proteomes" id="UP000504632">
    <property type="component" value="Chromosome 1"/>
</dbReference>
<dbReference type="OrthoDB" id="10059604at2759"/>
<dbReference type="SUPFAM" id="SSF48619">
    <property type="entry name" value="Phospholipase A2, PLA2"/>
    <property type="match status" value="1"/>
</dbReference>
<dbReference type="GO" id="GO:0005576">
    <property type="term" value="C:extracellular region"/>
    <property type="evidence" value="ECO:0007669"/>
    <property type="project" value="UniProtKB-SubCell"/>
</dbReference>
<protein>
    <recommendedName>
        <fullName evidence="3">phospholipase A2</fullName>
        <ecNumber evidence="3">3.1.1.4</ecNumber>
    </recommendedName>
</protein>
<sequence length="423" mass="47806">MVGRHALLCLRTKPSLRGTQISFLRNLTNSNPAPLQFYWSVWAANGQLDTCSITHDPTIVRHYLSGCHGHGGTDNQKNSDLRHNISLLFTKDSPCQLRPVGLNHITKRALDRSPSNKSGARVRQKRAWVFPGTLWCGRGSSAKNYEQLGMFERADQCCREHDYCSSTIRSFSMNFGVFNPRPFTVSHCDCDHRFQQCLLDANDTVSNMVGYSFFNLLKIPCFDLVQEKRCTQLSWWGRCTSAQVAPLAVLRNPKPYTPALTSTPPDDQITVRPSTKRRCSHTEPPRGDNFLPHKKGRSCKKKGSFKKEDHLFTSTAPLLQQTSPLQTLPLPTQREIPSAKSTESADNKNTPSRHESCHKGKGPAVIFHTLGIPEMCEVVRTLDNCKYKIQPQERRYGYHNTESTTIYHCDCTLRSEPLTATIL</sequence>
<feature type="region of interest" description="Disordered" evidence="10">
    <location>
        <begin position="256"/>
        <end position="301"/>
    </location>
</feature>
<evidence type="ECO:0000259" key="11">
    <source>
        <dbReference type="Pfam" id="PF05826"/>
    </source>
</evidence>
<dbReference type="GO" id="GO:0004623">
    <property type="term" value="F:phospholipase A2 activity"/>
    <property type="evidence" value="ECO:0007669"/>
    <property type="project" value="UniProtKB-EC"/>
</dbReference>
<evidence type="ECO:0000256" key="1">
    <source>
        <dbReference type="ARBA" id="ARBA00001913"/>
    </source>
</evidence>
<feature type="region of interest" description="Disordered" evidence="10">
    <location>
        <begin position="316"/>
        <end position="360"/>
    </location>
</feature>
<dbReference type="InParanoid" id="A0A6J2UU42"/>
<evidence type="ECO:0000256" key="10">
    <source>
        <dbReference type="SAM" id="MobiDB-lite"/>
    </source>
</evidence>
<dbReference type="GeneID" id="115806043"/>
<feature type="domain" description="Phospholipase A2-like central" evidence="11">
    <location>
        <begin position="130"/>
        <end position="223"/>
    </location>
</feature>
<dbReference type="InterPro" id="IPR036444">
    <property type="entry name" value="PLipase_A2_dom_sf"/>
</dbReference>
<evidence type="ECO:0000256" key="9">
    <source>
        <dbReference type="ARBA" id="ARBA00023157"/>
    </source>
</evidence>
<accession>A0A6J2UU42</accession>
<dbReference type="AlphaFoldDB" id="A0A6J2UU42"/>
<dbReference type="PANTHER" id="PTHR12253">
    <property type="entry name" value="RH14732P"/>
    <property type="match status" value="1"/>
</dbReference>
<proteinExistence type="predicted"/>
<keyword evidence="4" id="KW-0964">Secreted</keyword>
<keyword evidence="12" id="KW-1185">Reference proteome</keyword>
<comment type="subcellular location">
    <subcellularLocation>
        <location evidence="2">Secreted</location>
    </subcellularLocation>
</comment>
<evidence type="ECO:0000256" key="5">
    <source>
        <dbReference type="ARBA" id="ARBA00022723"/>
    </source>
</evidence>
<feature type="domain" description="Phospholipase A2-like central" evidence="11">
    <location>
        <begin position="377"/>
        <end position="412"/>
    </location>
</feature>
<keyword evidence="9" id="KW-1015">Disulfide bond</keyword>
<dbReference type="Gene3D" id="1.20.90.10">
    <property type="entry name" value="Phospholipase A2 domain"/>
    <property type="match status" value="2"/>
</dbReference>
<evidence type="ECO:0000313" key="13">
    <source>
        <dbReference type="RefSeq" id="XP_030622631.1"/>
    </source>
</evidence>
<evidence type="ECO:0000256" key="7">
    <source>
        <dbReference type="ARBA" id="ARBA00022837"/>
    </source>
</evidence>
<dbReference type="GO" id="GO:0006644">
    <property type="term" value="P:phospholipid metabolic process"/>
    <property type="evidence" value="ECO:0007669"/>
    <property type="project" value="InterPro"/>
</dbReference>
<organism evidence="12 13">
    <name type="scientific">Chanos chanos</name>
    <name type="common">Milkfish</name>
    <name type="synonym">Mugil chanos</name>
    <dbReference type="NCBI Taxonomy" id="29144"/>
    <lineage>
        <taxon>Eukaryota</taxon>
        <taxon>Metazoa</taxon>
        <taxon>Chordata</taxon>
        <taxon>Craniata</taxon>
        <taxon>Vertebrata</taxon>
        <taxon>Euteleostomi</taxon>
        <taxon>Actinopterygii</taxon>
        <taxon>Neopterygii</taxon>
        <taxon>Teleostei</taxon>
        <taxon>Ostariophysi</taxon>
        <taxon>Gonorynchiformes</taxon>
        <taxon>Chanidae</taxon>
        <taxon>Chanos</taxon>
    </lineage>
</organism>
<feature type="compositionally biased region" description="Low complexity" evidence="10">
    <location>
        <begin position="316"/>
        <end position="333"/>
    </location>
</feature>
<reference evidence="13" key="1">
    <citation type="submission" date="2025-08" db="UniProtKB">
        <authorList>
            <consortium name="RefSeq"/>
        </authorList>
    </citation>
    <scope>IDENTIFICATION</scope>
</reference>
<feature type="compositionally biased region" description="Polar residues" evidence="10">
    <location>
        <begin position="339"/>
        <end position="350"/>
    </location>
</feature>
<evidence type="ECO:0000256" key="2">
    <source>
        <dbReference type="ARBA" id="ARBA00004613"/>
    </source>
</evidence>
<feature type="compositionally biased region" description="Basic residues" evidence="10">
    <location>
        <begin position="292"/>
        <end position="301"/>
    </location>
</feature>
<evidence type="ECO:0000256" key="6">
    <source>
        <dbReference type="ARBA" id="ARBA00022801"/>
    </source>
</evidence>
<keyword evidence="5" id="KW-0479">Metal-binding</keyword>
<dbReference type="CDD" id="cd04704">
    <property type="entry name" value="PLA2_bee_venom_like"/>
    <property type="match status" value="1"/>
</dbReference>